<evidence type="ECO:0000313" key="6">
    <source>
        <dbReference type="Proteomes" id="UP000697127"/>
    </source>
</evidence>
<evidence type="ECO:0000256" key="2">
    <source>
        <dbReference type="ARBA" id="ARBA00023315"/>
    </source>
</evidence>
<dbReference type="PANTHER" id="PTHR10908">
    <property type="entry name" value="SEROTONIN N-ACETYLTRANSFERASE"/>
    <property type="match status" value="1"/>
</dbReference>
<dbReference type="InterPro" id="IPR016181">
    <property type="entry name" value="Acyl_CoA_acyltransferase"/>
</dbReference>
<keyword evidence="2" id="KW-0012">Acyltransferase</keyword>
<reference evidence="5" key="1">
    <citation type="submission" date="2020-11" db="EMBL/GenBank/DDBJ databases">
        <title>Kefir isolates.</title>
        <authorList>
            <person name="Marcisauskas S."/>
            <person name="Kim Y."/>
            <person name="Blasche S."/>
        </authorList>
    </citation>
    <scope>NUCLEOTIDE SEQUENCE</scope>
    <source>
        <strain evidence="5">Olga-1</strain>
    </source>
</reference>
<protein>
    <recommendedName>
        <fullName evidence="4">N-acetyltransferase domain-containing protein</fullName>
    </recommendedName>
</protein>
<keyword evidence="6" id="KW-1185">Reference proteome</keyword>
<dbReference type="Gene3D" id="3.40.630.30">
    <property type="match status" value="1"/>
</dbReference>
<evidence type="ECO:0000259" key="4">
    <source>
        <dbReference type="PROSITE" id="PS51186"/>
    </source>
</evidence>
<feature type="domain" description="N-acetyltransferase" evidence="4">
    <location>
        <begin position="93"/>
        <end position="243"/>
    </location>
</feature>
<feature type="region of interest" description="Disordered" evidence="3">
    <location>
        <begin position="127"/>
        <end position="156"/>
    </location>
</feature>
<comment type="caution">
    <text evidence="5">The sequence shown here is derived from an EMBL/GenBank/DDBJ whole genome shotgun (WGS) entry which is preliminary data.</text>
</comment>
<dbReference type="EMBL" id="PUHW01000010">
    <property type="protein sequence ID" value="KAG0691030.1"/>
    <property type="molecule type" value="Genomic_DNA"/>
</dbReference>
<proteinExistence type="predicted"/>
<dbReference type="Pfam" id="PF13673">
    <property type="entry name" value="Acetyltransf_10"/>
    <property type="match status" value="1"/>
</dbReference>
<evidence type="ECO:0000256" key="3">
    <source>
        <dbReference type="SAM" id="MobiDB-lite"/>
    </source>
</evidence>
<dbReference type="AlphaFoldDB" id="A0A9P6WQ44"/>
<dbReference type="InterPro" id="IPR051635">
    <property type="entry name" value="SNAT-like"/>
</dbReference>
<name>A0A9P6WQ44_9ASCO</name>
<gene>
    <name evidence="5" type="ORF">C6P40_000077</name>
</gene>
<sequence length="248" mass="27978">MSRPQHLCIRPLNVTDISQVLGLEITGFPKHERASALRIEYRLSVCPELCSGLFIREFDNNSVSSKELPDHSTIKKETLIGHVIGTKMLSETINNESMEVPSDFKSVMCNSDGTLKDEYKTKELKELETSNENIEPTEDEVHQEEEKKSARTYPLGHHDSGKTIGIHSVVISPEYRGKKLASLLLKDYLQKMSQQYVSESIALLCKSKLVPFYSGVGFSDKGVSACKFAGEEWHDMVVILDHEEEDEE</sequence>
<dbReference type="GO" id="GO:0005737">
    <property type="term" value="C:cytoplasm"/>
    <property type="evidence" value="ECO:0007669"/>
    <property type="project" value="TreeGrafter"/>
</dbReference>
<dbReference type="PROSITE" id="PS51186">
    <property type="entry name" value="GNAT"/>
    <property type="match status" value="1"/>
</dbReference>
<accession>A0A9P6WQ44</accession>
<keyword evidence="1" id="KW-0808">Transferase</keyword>
<dbReference type="SUPFAM" id="SSF55729">
    <property type="entry name" value="Acyl-CoA N-acyltransferases (Nat)"/>
    <property type="match status" value="1"/>
</dbReference>
<dbReference type="InterPro" id="IPR000182">
    <property type="entry name" value="GNAT_dom"/>
</dbReference>
<evidence type="ECO:0000256" key="1">
    <source>
        <dbReference type="ARBA" id="ARBA00022679"/>
    </source>
</evidence>
<dbReference type="CDD" id="cd04301">
    <property type="entry name" value="NAT_SF"/>
    <property type="match status" value="1"/>
</dbReference>
<evidence type="ECO:0000313" key="5">
    <source>
        <dbReference type="EMBL" id="KAG0691030.1"/>
    </source>
</evidence>
<organism evidence="5 6">
    <name type="scientific">Pichia californica</name>
    <dbReference type="NCBI Taxonomy" id="460514"/>
    <lineage>
        <taxon>Eukaryota</taxon>
        <taxon>Fungi</taxon>
        <taxon>Dikarya</taxon>
        <taxon>Ascomycota</taxon>
        <taxon>Saccharomycotina</taxon>
        <taxon>Pichiomycetes</taxon>
        <taxon>Pichiales</taxon>
        <taxon>Pichiaceae</taxon>
        <taxon>Pichia</taxon>
    </lineage>
</organism>
<dbReference type="PANTHER" id="PTHR10908:SF0">
    <property type="entry name" value="SEROTONIN N-ACETYLTRANSFERASE"/>
    <property type="match status" value="1"/>
</dbReference>
<dbReference type="Proteomes" id="UP000697127">
    <property type="component" value="Unassembled WGS sequence"/>
</dbReference>
<dbReference type="OrthoDB" id="30840at2759"/>
<dbReference type="GO" id="GO:0004059">
    <property type="term" value="F:aralkylamine N-acetyltransferase activity"/>
    <property type="evidence" value="ECO:0007669"/>
    <property type="project" value="TreeGrafter"/>
</dbReference>